<keyword evidence="4 5" id="KW-0472">Membrane</keyword>
<gene>
    <name evidence="6" type="ORF">Ae201684_001136</name>
</gene>
<accession>A0A6G0XW37</accession>
<dbReference type="InterPro" id="IPR018499">
    <property type="entry name" value="Tetraspanin/Peripherin"/>
</dbReference>
<proteinExistence type="predicted"/>
<keyword evidence="3 5" id="KW-1133">Transmembrane helix</keyword>
<evidence type="ECO:0008006" key="8">
    <source>
        <dbReference type="Google" id="ProtNLM"/>
    </source>
</evidence>
<reference evidence="6 7" key="1">
    <citation type="submission" date="2019-07" db="EMBL/GenBank/DDBJ databases">
        <title>Genomics analysis of Aphanomyces spp. identifies a new class of oomycete effector associated with host adaptation.</title>
        <authorList>
            <person name="Gaulin E."/>
        </authorList>
    </citation>
    <scope>NUCLEOTIDE SEQUENCE [LARGE SCALE GENOMIC DNA]</scope>
    <source>
        <strain evidence="6 7">ATCC 201684</strain>
    </source>
</reference>
<dbReference type="PRINTS" id="PR00259">
    <property type="entry name" value="TMFOUR"/>
</dbReference>
<feature type="transmembrane region" description="Helical" evidence="5">
    <location>
        <begin position="83"/>
        <end position="105"/>
    </location>
</feature>
<dbReference type="Pfam" id="PF00335">
    <property type="entry name" value="Tetraspanin"/>
    <property type="match status" value="1"/>
</dbReference>
<keyword evidence="2 5" id="KW-0812">Transmembrane</keyword>
<evidence type="ECO:0000256" key="3">
    <source>
        <dbReference type="ARBA" id="ARBA00022989"/>
    </source>
</evidence>
<feature type="transmembrane region" description="Helical" evidence="5">
    <location>
        <begin position="53"/>
        <end position="76"/>
    </location>
</feature>
<dbReference type="GO" id="GO:0016020">
    <property type="term" value="C:membrane"/>
    <property type="evidence" value="ECO:0007669"/>
    <property type="project" value="UniProtKB-SubCell"/>
</dbReference>
<organism evidence="6 7">
    <name type="scientific">Aphanomyces euteiches</name>
    <dbReference type="NCBI Taxonomy" id="100861"/>
    <lineage>
        <taxon>Eukaryota</taxon>
        <taxon>Sar</taxon>
        <taxon>Stramenopiles</taxon>
        <taxon>Oomycota</taxon>
        <taxon>Saprolegniomycetes</taxon>
        <taxon>Saprolegniales</taxon>
        <taxon>Verrucalvaceae</taxon>
        <taxon>Aphanomyces</taxon>
    </lineage>
</organism>
<comment type="subcellular location">
    <subcellularLocation>
        <location evidence="1">Membrane</location>
        <topology evidence="1">Multi-pass membrane protein</topology>
    </subcellularLocation>
</comment>
<sequence length="315" mass="32812">MALSSTLSKIILVILNLAFIAAGALFIYAGVSVGGGHWSDVFSDATYTSLDNFGHMLIAFGCVICAIALCGFFGAFCRSKCLLTIYGVFVFLGMAVFIVAAVFAFGSASTAKDWAGKSFPADPKESDLAKGFNEVYCYAEAARLCTTASGSEAIAFFLSDSAAATFTASATAVGIDMTAKTGVVGFCASVDSKLGSIASSLSSEYKTLCSTCNSVNQKYGDYSGFFDWAEEKCPLTTTTGAYCGKFIASGSQPSSSDFFTAAPYGTCRTAVFDLWKSTSNKIAIGSTVLAVVALVLLFMACQAARNEDGGDYSKA</sequence>
<dbReference type="Proteomes" id="UP000481153">
    <property type="component" value="Unassembled WGS sequence"/>
</dbReference>
<dbReference type="VEuPathDB" id="FungiDB:AeMF1_018518"/>
<name>A0A6G0XW37_9STRA</name>
<dbReference type="AlphaFoldDB" id="A0A6G0XW37"/>
<evidence type="ECO:0000256" key="4">
    <source>
        <dbReference type="ARBA" id="ARBA00023136"/>
    </source>
</evidence>
<dbReference type="EMBL" id="VJMJ01000009">
    <property type="protein sequence ID" value="KAF0744679.1"/>
    <property type="molecule type" value="Genomic_DNA"/>
</dbReference>
<evidence type="ECO:0000313" key="7">
    <source>
        <dbReference type="Proteomes" id="UP000481153"/>
    </source>
</evidence>
<keyword evidence="7" id="KW-1185">Reference proteome</keyword>
<evidence type="ECO:0000256" key="2">
    <source>
        <dbReference type="ARBA" id="ARBA00022692"/>
    </source>
</evidence>
<protein>
    <recommendedName>
        <fullName evidence="8">Tetraspanin</fullName>
    </recommendedName>
</protein>
<evidence type="ECO:0000313" key="6">
    <source>
        <dbReference type="EMBL" id="KAF0744679.1"/>
    </source>
</evidence>
<comment type="caution">
    <text evidence="6">The sequence shown here is derived from an EMBL/GenBank/DDBJ whole genome shotgun (WGS) entry which is preliminary data.</text>
</comment>
<evidence type="ECO:0000256" key="5">
    <source>
        <dbReference type="SAM" id="Phobius"/>
    </source>
</evidence>
<feature type="transmembrane region" description="Helical" evidence="5">
    <location>
        <begin position="12"/>
        <end position="33"/>
    </location>
</feature>
<feature type="transmembrane region" description="Helical" evidence="5">
    <location>
        <begin position="282"/>
        <end position="304"/>
    </location>
</feature>
<evidence type="ECO:0000256" key="1">
    <source>
        <dbReference type="ARBA" id="ARBA00004141"/>
    </source>
</evidence>